<comment type="caution">
    <text evidence="2">The sequence shown here is derived from an EMBL/GenBank/DDBJ whole genome shotgun (WGS) entry which is preliminary data.</text>
</comment>
<reference evidence="2" key="1">
    <citation type="submission" date="2021-06" db="EMBL/GenBank/DDBJ databases">
        <title>Parelaphostrongylus tenuis whole genome reference sequence.</title>
        <authorList>
            <person name="Garwood T.J."/>
            <person name="Larsen P.A."/>
            <person name="Fountain-Jones N.M."/>
            <person name="Garbe J.R."/>
            <person name="Macchietto M.G."/>
            <person name="Kania S.A."/>
            <person name="Gerhold R.W."/>
            <person name="Richards J.E."/>
            <person name="Wolf T.M."/>
        </authorList>
    </citation>
    <scope>NUCLEOTIDE SEQUENCE</scope>
    <source>
        <strain evidence="2">MNPRO001-30</strain>
        <tissue evidence="2">Meninges</tissue>
    </source>
</reference>
<evidence type="ECO:0000256" key="1">
    <source>
        <dbReference type="SAM" id="MobiDB-lite"/>
    </source>
</evidence>
<gene>
    <name evidence="2" type="ORF">KIN20_030539</name>
</gene>
<evidence type="ECO:0000313" key="3">
    <source>
        <dbReference type="Proteomes" id="UP001196413"/>
    </source>
</evidence>
<organism evidence="2 3">
    <name type="scientific">Parelaphostrongylus tenuis</name>
    <name type="common">Meningeal worm</name>
    <dbReference type="NCBI Taxonomy" id="148309"/>
    <lineage>
        <taxon>Eukaryota</taxon>
        <taxon>Metazoa</taxon>
        <taxon>Ecdysozoa</taxon>
        <taxon>Nematoda</taxon>
        <taxon>Chromadorea</taxon>
        <taxon>Rhabditida</taxon>
        <taxon>Rhabditina</taxon>
        <taxon>Rhabditomorpha</taxon>
        <taxon>Strongyloidea</taxon>
        <taxon>Metastrongylidae</taxon>
        <taxon>Parelaphostrongylus</taxon>
    </lineage>
</organism>
<dbReference type="EMBL" id="JAHQIW010006416">
    <property type="protein sequence ID" value="KAJ1369137.1"/>
    <property type="molecule type" value="Genomic_DNA"/>
</dbReference>
<name>A0AAD5R4A6_PARTN</name>
<accession>A0AAD5R4A6</accession>
<proteinExistence type="predicted"/>
<dbReference type="Proteomes" id="UP001196413">
    <property type="component" value="Unassembled WGS sequence"/>
</dbReference>
<sequence>MGWRAVYHALKKYPVTGKSGFVVGSQLPWVEVHALVLGARKLLTVDYQNTTIYGTNKLTYIRPIDFAKQWENENRSGYRDSGEPGRSYSAHNDPSYGDPIDPIGDLREMWKTLCLLKPGGIFYFGVPRGIDTVVFNIHRINGAIRLAMVMTGFEWLTTFSGDHPQPFNLTRSDLEHSADARVQDLYVLRKL</sequence>
<dbReference type="AlphaFoldDB" id="A0AAD5R4A6"/>
<evidence type="ECO:0000313" key="2">
    <source>
        <dbReference type="EMBL" id="KAJ1369137.1"/>
    </source>
</evidence>
<dbReference type="InterPro" id="IPR004951">
    <property type="entry name" value="DUF268_CAE_spp"/>
</dbReference>
<keyword evidence="3" id="KW-1185">Reference proteome</keyword>
<protein>
    <submittedName>
        <fullName evidence="2">Uncharacterized protein</fullName>
    </submittedName>
</protein>
<feature type="region of interest" description="Disordered" evidence="1">
    <location>
        <begin position="75"/>
        <end position="96"/>
    </location>
</feature>
<dbReference type="Pfam" id="PF03269">
    <property type="entry name" value="DUF268"/>
    <property type="match status" value="1"/>
</dbReference>